<accession>A0A4S3KGX5</accession>
<name>A0A4S3KGX5_9GAMM</name>
<evidence type="ECO:0000313" key="3">
    <source>
        <dbReference type="Proteomes" id="UP000307749"/>
    </source>
</evidence>
<organism evidence="2 3">
    <name type="scientific">Metallibacterium scheffleri</name>
    <dbReference type="NCBI Taxonomy" id="993689"/>
    <lineage>
        <taxon>Bacteria</taxon>
        <taxon>Pseudomonadati</taxon>
        <taxon>Pseudomonadota</taxon>
        <taxon>Gammaproteobacteria</taxon>
        <taxon>Lysobacterales</taxon>
        <taxon>Rhodanobacteraceae</taxon>
        <taxon>Metallibacterium</taxon>
    </lineage>
</organism>
<feature type="domain" description="Serine aminopeptidase S33" evidence="1">
    <location>
        <begin position="44"/>
        <end position="254"/>
    </location>
</feature>
<dbReference type="Proteomes" id="UP000307749">
    <property type="component" value="Unassembled WGS sequence"/>
</dbReference>
<dbReference type="InterPro" id="IPR029058">
    <property type="entry name" value="AB_hydrolase_fold"/>
</dbReference>
<dbReference type="OrthoDB" id="9785076at2"/>
<gene>
    <name evidence="2" type="ORF">B1806_14295</name>
</gene>
<dbReference type="PIRSF" id="PIRSF037442">
    <property type="entry name" value="UCP037442_abhydr"/>
    <property type="match status" value="1"/>
</dbReference>
<reference evidence="2 3" key="1">
    <citation type="submission" date="2017-02" db="EMBL/GenBank/DDBJ databases">
        <title>Whole genome sequencing of Metallibacterium scheffleri DSM 24874 (T).</title>
        <authorList>
            <person name="Kumar S."/>
            <person name="Patil P."/>
            <person name="Patil P.B."/>
        </authorList>
    </citation>
    <scope>NUCLEOTIDE SEQUENCE [LARGE SCALE GENOMIC DNA]</scope>
    <source>
        <strain evidence="2 3">DSM 24874</strain>
    </source>
</reference>
<dbReference type="InterPro" id="IPR022742">
    <property type="entry name" value="Hydrolase_4"/>
</dbReference>
<sequence>MTTITLSSVSRTIPVQAADGATAEISLVLPEGAQYGLLWLPAMGVAARHYAPLAAHCAEQGIACAVHEWRGIGSSSLRAGRGRARDWGYGELLRDIGASFAAARAAAPGLIWLLGGHSLGGQLALLYVSQVRAPIDGLALIGSGTPYWRNFRWPQRWPLRAAFALAPLVAGTWGYYPGRRLGFGGNESRGVIRDWTRSARSGCYLITGQDMDADAALAEVRQPVLVLHARDDRLVPQAAVDHLLAKLPNASCEQIQLDAADFGTATVGHFGWMQAPQPVARAIAAWAVRRA</sequence>
<comment type="caution">
    <text evidence="2">The sequence shown here is derived from an EMBL/GenBank/DDBJ whole genome shotgun (WGS) entry which is preliminary data.</text>
</comment>
<dbReference type="Gene3D" id="3.40.50.1820">
    <property type="entry name" value="alpha/beta hydrolase"/>
    <property type="match status" value="1"/>
</dbReference>
<protein>
    <recommendedName>
        <fullName evidence="1">Serine aminopeptidase S33 domain-containing protein</fullName>
    </recommendedName>
</protein>
<evidence type="ECO:0000259" key="1">
    <source>
        <dbReference type="Pfam" id="PF12146"/>
    </source>
</evidence>
<proteinExistence type="predicted"/>
<dbReference type="AlphaFoldDB" id="A0A4S3KGX5"/>
<dbReference type="STRING" id="993689.GCA_002077135_02871"/>
<dbReference type="InterPro" id="IPR017208">
    <property type="entry name" value="UCP037442_abhydr"/>
</dbReference>
<dbReference type="Pfam" id="PF12146">
    <property type="entry name" value="Hydrolase_4"/>
    <property type="match status" value="1"/>
</dbReference>
<keyword evidence="3" id="KW-1185">Reference proteome</keyword>
<dbReference type="EMBL" id="MWQO01000054">
    <property type="protein sequence ID" value="THD07922.1"/>
    <property type="molecule type" value="Genomic_DNA"/>
</dbReference>
<dbReference type="RefSeq" id="WP_081130010.1">
    <property type="nucleotide sequence ID" value="NZ_DAHXOC010000006.1"/>
</dbReference>
<evidence type="ECO:0000313" key="2">
    <source>
        <dbReference type="EMBL" id="THD07922.1"/>
    </source>
</evidence>
<dbReference type="SUPFAM" id="SSF53474">
    <property type="entry name" value="alpha/beta-Hydrolases"/>
    <property type="match status" value="1"/>
</dbReference>